<evidence type="ECO:0000256" key="1">
    <source>
        <dbReference type="ARBA" id="ARBA00022801"/>
    </source>
</evidence>
<proteinExistence type="predicted"/>
<dbReference type="Gene3D" id="3.90.79.10">
    <property type="entry name" value="Nucleoside Triphosphate Pyrophosphohydrolase"/>
    <property type="match status" value="1"/>
</dbReference>
<dbReference type="STRING" id="869213.GCA_000517085_03227"/>
<name>W7Y128_9BACT</name>
<accession>W7Y128</accession>
<dbReference type="RefSeq" id="WP_027472675.1">
    <property type="nucleotide sequence ID" value="NZ_BAMD01000002.1"/>
</dbReference>
<evidence type="ECO:0000313" key="3">
    <source>
        <dbReference type="EMBL" id="GAF01657.1"/>
    </source>
</evidence>
<evidence type="ECO:0000313" key="4">
    <source>
        <dbReference type="Proteomes" id="UP000019402"/>
    </source>
</evidence>
<dbReference type="PRINTS" id="PR00502">
    <property type="entry name" value="NUDIXFAMILY"/>
</dbReference>
<dbReference type="Pfam" id="PF00293">
    <property type="entry name" value="NUDIX"/>
    <property type="match status" value="1"/>
</dbReference>
<dbReference type="PROSITE" id="PS51462">
    <property type="entry name" value="NUDIX"/>
    <property type="match status" value="1"/>
</dbReference>
<reference evidence="3 4" key="1">
    <citation type="journal article" date="2014" name="Genome Announc.">
        <title>Draft Genome Sequence of Cytophaga fermentans JCM 21142T, a Facultative Anaerobe Isolated from Marine Mud.</title>
        <authorList>
            <person name="Starns D."/>
            <person name="Oshima K."/>
            <person name="Suda W."/>
            <person name="Iino T."/>
            <person name="Yuki M."/>
            <person name="Inoue J."/>
            <person name="Kitamura K."/>
            <person name="Iida T."/>
            <person name="Darby A."/>
            <person name="Hattori M."/>
            <person name="Ohkuma M."/>
        </authorList>
    </citation>
    <scope>NUCLEOTIDE SEQUENCE [LARGE SCALE GENOMIC DNA]</scope>
    <source>
        <strain evidence="3 4">JCM 21142</strain>
    </source>
</reference>
<protein>
    <submittedName>
        <fullName evidence="3">RNA pyrophosphohydrolase</fullName>
    </submittedName>
</protein>
<keyword evidence="4" id="KW-1185">Reference proteome</keyword>
<sequence length="201" mass="23744">MYKVFFKDRIVFLTEDIERDLSPDFDAIFKYSNHKELLDFILNFERKQEIKKAYIYHHDINELMELFSACFKNINAAGGVVFNDHKEILFIHRLGVWDLPKGKAEKGETMEETALREVEEECAINPLKITRPLSPTYHTYTLKGRLILKKTYWYEMKYKGNASPTPQLEEDITKAQWIRANDIEEVTQNTYPSILEVLDEL</sequence>
<gene>
    <name evidence="3" type="ORF">JCM21142_271</name>
</gene>
<dbReference type="GO" id="GO:0016787">
    <property type="term" value="F:hydrolase activity"/>
    <property type="evidence" value="ECO:0007669"/>
    <property type="project" value="UniProtKB-KW"/>
</dbReference>
<dbReference type="CDD" id="cd03673">
    <property type="entry name" value="NUDIX_Ap6A_hydrolase"/>
    <property type="match status" value="1"/>
</dbReference>
<dbReference type="Proteomes" id="UP000019402">
    <property type="component" value="Unassembled WGS sequence"/>
</dbReference>
<dbReference type="AlphaFoldDB" id="W7Y128"/>
<dbReference type="eggNOG" id="COG1051">
    <property type="taxonomic scope" value="Bacteria"/>
</dbReference>
<keyword evidence="1 3" id="KW-0378">Hydrolase</keyword>
<dbReference type="PANTHER" id="PTHR43736:SF1">
    <property type="entry name" value="DIHYDRONEOPTERIN TRIPHOSPHATE DIPHOSPHATASE"/>
    <property type="match status" value="1"/>
</dbReference>
<comment type="caution">
    <text evidence="3">The sequence shown here is derived from an EMBL/GenBank/DDBJ whole genome shotgun (WGS) entry which is preliminary data.</text>
</comment>
<dbReference type="InterPro" id="IPR020476">
    <property type="entry name" value="Nudix_hydrolase"/>
</dbReference>
<dbReference type="InterPro" id="IPR015797">
    <property type="entry name" value="NUDIX_hydrolase-like_dom_sf"/>
</dbReference>
<dbReference type="PANTHER" id="PTHR43736">
    <property type="entry name" value="ADP-RIBOSE PYROPHOSPHATASE"/>
    <property type="match status" value="1"/>
</dbReference>
<dbReference type="EMBL" id="BAMD01000002">
    <property type="protein sequence ID" value="GAF01657.1"/>
    <property type="molecule type" value="Genomic_DNA"/>
</dbReference>
<dbReference type="SUPFAM" id="SSF55811">
    <property type="entry name" value="Nudix"/>
    <property type="match status" value="1"/>
</dbReference>
<dbReference type="InterPro" id="IPR000086">
    <property type="entry name" value="NUDIX_hydrolase_dom"/>
</dbReference>
<evidence type="ECO:0000259" key="2">
    <source>
        <dbReference type="PROSITE" id="PS51462"/>
    </source>
</evidence>
<organism evidence="3 4">
    <name type="scientific">Saccharicrinis fermentans DSM 9555 = JCM 21142</name>
    <dbReference type="NCBI Taxonomy" id="869213"/>
    <lineage>
        <taxon>Bacteria</taxon>
        <taxon>Pseudomonadati</taxon>
        <taxon>Bacteroidota</taxon>
        <taxon>Bacteroidia</taxon>
        <taxon>Marinilabiliales</taxon>
        <taxon>Marinilabiliaceae</taxon>
        <taxon>Saccharicrinis</taxon>
    </lineage>
</organism>
<feature type="domain" description="Nudix hydrolase" evidence="2">
    <location>
        <begin position="72"/>
        <end position="201"/>
    </location>
</feature>